<comment type="similarity">
    <text evidence="1 4">Belongs to the fatty acyl-CoA reductase family.</text>
</comment>
<protein>
    <recommendedName>
        <fullName evidence="4">Fatty acyl-CoA reductase</fullName>
        <ecNumber evidence="4">1.2.1.84</ecNumber>
    </recommendedName>
</protein>
<dbReference type="Pfam" id="PF03015">
    <property type="entry name" value="Sterile"/>
    <property type="match status" value="1"/>
</dbReference>
<dbReference type="PANTHER" id="PTHR11011:SF116">
    <property type="entry name" value="FATTY ACYL-COA REDUCTASE CG5065-RELATED"/>
    <property type="match status" value="1"/>
</dbReference>
<dbReference type="GO" id="GO:0035336">
    <property type="term" value="P:long-chain fatty-acyl-CoA metabolic process"/>
    <property type="evidence" value="ECO:0007669"/>
    <property type="project" value="TreeGrafter"/>
</dbReference>
<evidence type="ECO:0000259" key="5">
    <source>
        <dbReference type="Pfam" id="PF03015"/>
    </source>
</evidence>
<dbReference type="Gene3D" id="3.40.50.720">
    <property type="entry name" value="NAD(P)-binding Rossmann-like Domain"/>
    <property type="match status" value="1"/>
</dbReference>
<keyword evidence="8" id="KW-1185">Reference proteome</keyword>
<accession>A0A9N9ML70</accession>
<keyword evidence="4" id="KW-0521">NADP</keyword>
<evidence type="ECO:0000256" key="1">
    <source>
        <dbReference type="ARBA" id="ARBA00005928"/>
    </source>
</evidence>
<comment type="catalytic activity">
    <reaction evidence="4">
        <text>a long-chain fatty acyl-CoA + 2 NADPH + 2 H(+) = a long-chain primary fatty alcohol + 2 NADP(+) + CoA</text>
        <dbReference type="Rhea" id="RHEA:52716"/>
        <dbReference type="ChEBI" id="CHEBI:15378"/>
        <dbReference type="ChEBI" id="CHEBI:57287"/>
        <dbReference type="ChEBI" id="CHEBI:57783"/>
        <dbReference type="ChEBI" id="CHEBI:58349"/>
        <dbReference type="ChEBI" id="CHEBI:77396"/>
        <dbReference type="ChEBI" id="CHEBI:83139"/>
        <dbReference type="EC" id="1.2.1.84"/>
    </reaction>
</comment>
<evidence type="ECO:0000259" key="6">
    <source>
        <dbReference type="Pfam" id="PF07993"/>
    </source>
</evidence>
<keyword evidence="4" id="KW-0560">Oxidoreductase</keyword>
<evidence type="ECO:0000313" key="7">
    <source>
        <dbReference type="EMBL" id="CAG9765389.1"/>
    </source>
</evidence>
<dbReference type="InterPro" id="IPR026055">
    <property type="entry name" value="FAR"/>
</dbReference>
<proteinExistence type="inferred from homology"/>
<dbReference type="InterPro" id="IPR033640">
    <property type="entry name" value="FAR_C"/>
</dbReference>
<dbReference type="EC" id="1.2.1.84" evidence="4"/>
<dbReference type="PANTHER" id="PTHR11011">
    <property type="entry name" value="MALE STERILITY PROTEIN 2-RELATED"/>
    <property type="match status" value="1"/>
</dbReference>
<sequence>MASKIKEFYENKNVLLTGGTGYLGKLIIEKLLRTTNVKTIFLIVRSKQDIAFHKRISKMFEEQVNIVFHCGASLNMDSNLVEAVMTNINGTAAILDLMKGAESMDAFVLVSTAYSNCLNNVVDEIFYEPPIDPKLLIRIVEDMKPDLLNIMSNGSNNPVNYKPLVMNFSGNSSSLYMSIKDYTSLAANSGYLAFKKTIWKPMLIIIESEIKFLVLKCLLHTLPAYLFDLMFMIIGRKPKLSIVYKKLDKVMGVLHYFLVREWIIKNENVKALWEKLTPNDRITYNFDVRSVQAETYLRSLMDGLKKYTLKEDMSKAESHKARYERYMFCDLILLCD</sequence>
<dbReference type="GO" id="GO:0102965">
    <property type="term" value="F:alcohol-forming long-chain fatty acyl-CoA reductase activity"/>
    <property type="evidence" value="ECO:0007669"/>
    <property type="project" value="UniProtKB-EC"/>
</dbReference>
<gene>
    <name evidence="7" type="ORF">CEUTPL_LOCUS5996</name>
</gene>
<reference evidence="7" key="1">
    <citation type="submission" date="2022-01" db="EMBL/GenBank/DDBJ databases">
        <authorList>
            <person name="King R."/>
        </authorList>
    </citation>
    <scope>NUCLEOTIDE SEQUENCE</scope>
</reference>
<dbReference type="EMBL" id="OU892278">
    <property type="protein sequence ID" value="CAG9765389.1"/>
    <property type="molecule type" value="Genomic_DNA"/>
</dbReference>
<dbReference type="Proteomes" id="UP001152799">
    <property type="component" value="Chromosome 2"/>
</dbReference>
<dbReference type="AlphaFoldDB" id="A0A9N9ML70"/>
<evidence type="ECO:0000256" key="2">
    <source>
        <dbReference type="ARBA" id="ARBA00022516"/>
    </source>
</evidence>
<dbReference type="OrthoDB" id="8195591at2759"/>
<dbReference type="InterPro" id="IPR036291">
    <property type="entry name" value="NAD(P)-bd_dom_sf"/>
</dbReference>
<evidence type="ECO:0000256" key="4">
    <source>
        <dbReference type="RuleBase" id="RU363097"/>
    </source>
</evidence>
<dbReference type="CDD" id="cd09071">
    <property type="entry name" value="FAR_C"/>
    <property type="match status" value="1"/>
</dbReference>
<keyword evidence="3 4" id="KW-0443">Lipid metabolism</keyword>
<name>A0A9N9ML70_9CUCU</name>
<evidence type="ECO:0000256" key="3">
    <source>
        <dbReference type="ARBA" id="ARBA00023098"/>
    </source>
</evidence>
<dbReference type="GO" id="GO:0080019">
    <property type="term" value="F:alcohol-forming very long-chain fatty acyl-CoA reductase activity"/>
    <property type="evidence" value="ECO:0007669"/>
    <property type="project" value="InterPro"/>
</dbReference>
<evidence type="ECO:0000313" key="8">
    <source>
        <dbReference type="Proteomes" id="UP001152799"/>
    </source>
</evidence>
<feature type="domain" description="Fatty acyl-CoA reductase C-terminal" evidence="5">
    <location>
        <begin position="219"/>
        <end position="311"/>
    </location>
</feature>
<dbReference type="InterPro" id="IPR013120">
    <property type="entry name" value="FAR_NAD-bd"/>
</dbReference>
<feature type="domain" description="Thioester reductase (TE)" evidence="6">
    <location>
        <begin position="61"/>
        <end position="137"/>
    </location>
</feature>
<comment type="function">
    <text evidence="4">Catalyzes the reduction of fatty acyl-CoA to fatty alcohols.</text>
</comment>
<dbReference type="GO" id="GO:0005777">
    <property type="term" value="C:peroxisome"/>
    <property type="evidence" value="ECO:0007669"/>
    <property type="project" value="TreeGrafter"/>
</dbReference>
<organism evidence="7 8">
    <name type="scientific">Ceutorhynchus assimilis</name>
    <name type="common">cabbage seed weevil</name>
    <dbReference type="NCBI Taxonomy" id="467358"/>
    <lineage>
        <taxon>Eukaryota</taxon>
        <taxon>Metazoa</taxon>
        <taxon>Ecdysozoa</taxon>
        <taxon>Arthropoda</taxon>
        <taxon>Hexapoda</taxon>
        <taxon>Insecta</taxon>
        <taxon>Pterygota</taxon>
        <taxon>Neoptera</taxon>
        <taxon>Endopterygota</taxon>
        <taxon>Coleoptera</taxon>
        <taxon>Polyphaga</taxon>
        <taxon>Cucujiformia</taxon>
        <taxon>Curculionidae</taxon>
        <taxon>Ceutorhynchinae</taxon>
        <taxon>Ceutorhynchus</taxon>
    </lineage>
</organism>
<dbReference type="Pfam" id="PF07993">
    <property type="entry name" value="NAD_binding_4"/>
    <property type="match status" value="1"/>
</dbReference>
<dbReference type="SUPFAM" id="SSF51735">
    <property type="entry name" value="NAD(P)-binding Rossmann-fold domains"/>
    <property type="match status" value="1"/>
</dbReference>
<keyword evidence="2 4" id="KW-0444">Lipid biosynthesis</keyword>